<reference evidence="2" key="1">
    <citation type="journal article" date="2021" name="Proc. Natl. Acad. Sci. U.S.A.">
        <title>A Catalog of Tens of Thousands of Viruses from Human Metagenomes Reveals Hidden Associations with Chronic Diseases.</title>
        <authorList>
            <person name="Tisza M.J."/>
            <person name="Buck C.B."/>
        </authorList>
    </citation>
    <scope>NUCLEOTIDE SEQUENCE</scope>
    <source>
        <strain evidence="2">CtPrm3</strain>
    </source>
</reference>
<protein>
    <submittedName>
        <fullName evidence="2">Uncharacterized protein</fullName>
    </submittedName>
</protein>
<accession>A0A8S5TPD8</accession>
<evidence type="ECO:0000256" key="1">
    <source>
        <dbReference type="SAM" id="MobiDB-lite"/>
    </source>
</evidence>
<dbReference type="EMBL" id="BK032870">
    <property type="protein sequence ID" value="DAF64987.1"/>
    <property type="molecule type" value="Genomic_DNA"/>
</dbReference>
<organism evidence="2">
    <name type="scientific">Siphoviridae sp. ctPrm3</name>
    <dbReference type="NCBI Taxonomy" id="2827864"/>
    <lineage>
        <taxon>Viruses</taxon>
        <taxon>Duplodnaviria</taxon>
        <taxon>Heunggongvirae</taxon>
        <taxon>Uroviricota</taxon>
        <taxon>Caudoviricetes</taxon>
    </lineage>
</organism>
<proteinExistence type="predicted"/>
<evidence type="ECO:0000313" key="2">
    <source>
        <dbReference type="EMBL" id="DAF64987.1"/>
    </source>
</evidence>
<sequence length="31" mass="3560">MFRPPKRSRETSKKSARRQAISKVGAVRPFS</sequence>
<name>A0A8S5TPD8_9CAUD</name>
<feature type="region of interest" description="Disordered" evidence="1">
    <location>
        <begin position="1"/>
        <end position="31"/>
    </location>
</feature>